<comment type="caution">
    <text evidence="2">The sequence shown here is derived from an EMBL/GenBank/DDBJ whole genome shotgun (WGS) entry which is preliminary data.</text>
</comment>
<protein>
    <recommendedName>
        <fullName evidence="1">Inositol polyphosphate-related phosphatase domain-containing protein</fullName>
    </recommendedName>
</protein>
<dbReference type="InterPro" id="IPR053321">
    <property type="entry name" value="IPP-5-Phosphatase_Type_IV"/>
</dbReference>
<feature type="domain" description="Inositol polyphosphate-related phosphatase" evidence="1">
    <location>
        <begin position="104"/>
        <end position="178"/>
    </location>
</feature>
<reference evidence="2 3" key="1">
    <citation type="submission" date="2024-05" db="EMBL/GenBank/DDBJ databases">
        <authorList>
            <person name="Wallberg A."/>
        </authorList>
    </citation>
    <scope>NUCLEOTIDE SEQUENCE [LARGE SCALE GENOMIC DNA]</scope>
</reference>
<dbReference type="Pfam" id="PF22669">
    <property type="entry name" value="Exo_endo_phos2"/>
    <property type="match status" value="1"/>
</dbReference>
<evidence type="ECO:0000313" key="2">
    <source>
        <dbReference type="EMBL" id="CAL4188586.1"/>
    </source>
</evidence>
<dbReference type="EMBL" id="CAXKWB010065102">
    <property type="protein sequence ID" value="CAL4188586.1"/>
    <property type="molecule type" value="Genomic_DNA"/>
</dbReference>
<dbReference type="InterPro" id="IPR000300">
    <property type="entry name" value="IPPc"/>
</dbReference>
<dbReference type="GO" id="GO:0046856">
    <property type="term" value="P:phosphatidylinositol dephosphorylation"/>
    <property type="evidence" value="ECO:0007669"/>
    <property type="project" value="InterPro"/>
</dbReference>
<dbReference type="GO" id="GO:0016791">
    <property type="term" value="F:phosphatase activity"/>
    <property type="evidence" value="ECO:0007669"/>
    <property type="project" value="InterPro"/>
</dbReference>
<evidence type="ECO:0000259" key="1">
    <source>
        <dbReference type="Pfam" id="PF22669"/>
    </source>
</evidence>
<name>A0AAV2SH88_MEGNR</name>
<dbReference type="Proteomes" id="UP001497623">
    <property type="component" value="Unassembled WGS sequence"/>
</dbReference>
<gene>
    <name evidence="2" type="ORF">MNOR_LOCUS36298</name>
</gene>
<dbReference type="SUPFAM" id="SSF56219">
    <property type="entry name" value="DNase I-like"/>
    <property type="match status" value="1"/>
</dbReference>
<organism evidence="2 3">
    <name type="scientific">Meganyctiphanes norvegica</name>
    <name type="common">Northern krill</name>
    <name type="synonym">Thysanopoda norvegica</name>
    <dbReference type="NCBI Taxonomy" id="48144"/>
    <lineage>
        <taxon>Eukaryota</taxon>
        <taxon>Metazoa</taxon>
        <taxon>Ecdysozoa</taxon>
        <taxon>Arthropoda</taxon>
        <taxon>Crustacea</taxon>
        <taxon>Multicrustacea</taxon>
        <taxon>Malacostraca</taxon>
        <taxon>Eumalacostraca</taxon>
        <taxon>Eucarida</taxon>
        <taxon>Euphausiacea</taxon>
        <taxon>Euphausiidae</taxon>
        <taxon>Meganyctiphanes</taxon>
    </lineage>
</organism>
<dbReference type="AlphaFoldDB" id="A0AAV2SH88"/>
<dbReference type="Gene3D" id="3.60.10.10">
    <property type="entry name" value="Endonuclease/exonuclease/phosphatase"/>
    <property type="match status" value="1"/>
</dbReference>
<keyword evidence="3" id="KW-1185">Reference proteome</keyword>
<accession>A0AAV2SH88</accession>
<proteinExistence type="predicted"/>
<feature type="non-terminal residue" evidence="2">
    <location>
        <position position="226"/>
    </location>
</feature>
<dbReference type="PANTHER" id="PTHR47039">
    <property type="entry name" value="INOSITOL POLYPHOSPHATE 5-PHOSPHATASE E"/>
    <property type="match status" value="1"/>
</dbReference>
<sequence>MYNIYEALGGITIIAHVYLWSNLSEHGCRLTLPYPLLSFDDVCDPSEIGKIMVQYRTTRVTPEYFWECPLKFCQGVPRYLFSAIVHNGECAHSWLSALHHFSIQLNKREAFKEFEEGRIIFPPTFKYDPGTDHYDSSSKQRVPSFTDRILYRCSRGGINCIRYDSLPLFRTSDHKPVWGVFTCKIRPGKDDVPLAAGLFNRDVYLEALKRRRRHFTGSSSRGCPVQ</sequence>
<dbReference type="InterPro" id="IPR036691">
    <property type="entry name" value="Endo/exonu/phosph_ase_sf"/>
</dbReference>
<dbReference type="PANTHER" id="PTHR47039:SF1">
    <property type="entry name" value="INOSITOL POLYPHOSPHATE 5-PHOSPHATASE E"/>
    <property type="match status" value="1"/>
</dbReference>
<evidence type="ECO:0000313" key="3">
    <source>
        <dbReference type="Proteomes" id="UP001497623"/>
    </source>
</evidence>